<reference evidence="2" key="1">
    <citation type="submission" date="2022-11" db="UniProtKB">
        <authorList>
            <consortium name="WormBaseParasite"/>
        </authorList>
    </citation>
    <scope>IDENTIFICATION</scope>
</reference>
<accession>A0AC35GJB3</accession>
<evidence type="ECO:0000313" key="2">
    <source>
        <dbReference type="WBParaSite" id="PS1159_v2.g5777.t1"/>
    </source>
</evidence>
<name>A0AC35GJB3_9BILA</name>
<protein>
    <submittedName>
        <fullName evidence="2">Fungal lipase-like domain-containing protein</fullName>
    </submittedName>
</protein>
<dbReference type="WBParaSite" id="PS1159_v2.g5777.t1">
    <property type="protein sequence ID" value="PS1159_v2.g5777.t1"/>
    <property type="gene ID" value="PS1159_v2.g5777"/>
</dbReference>
<proteinExistence type="predicted"/>
<organism evidence="1 2">
    <name type="scientific">Panagrolaimus sp. PS1159</name>
    <dbReference type="NCBI Taxonomy" id="55785"/>
    <lineage>
        <taxon>Eukaryota</taxon>
        <taxon>Metazoa</taxon>
        <taxon>Ecdysozoa</taxon>
        <taxon>Nematoda</taxon>
        <taxon>Chromadorea</taxon>
        <taxon>Rhabditida</taxon>
        <taxon>Tylenchina</taxon>
        <taxon>Panagrolaimomorpha</taxon>
        <taxon>Panagrolaimoidea</taxon>
        <taxon>Panagrolaimidae</taxon>
        <taxon>Panagrolaimus</taxon>
    </lineage>
</organism>
<dbReference type="Proteomes" id="UP000887580">
    <property type="component" value="Unplaced"/>
</dbReference>
<evidence type="ECO:0000313" key="1">
    <source>
        <dbReference type="Proteomes" id="UP000887580"/>
    </source>
</evidence>
<sequence>MSFATLAFLLPCAVVVVYGGYTDNTARNKMMPMAAAAYSNSPNVCIGSVFPNATLFRQLILNCDAFPTDHCSGFTAVSHSDKAIIMSFRGTQGFLQLITESSEAVFANKTAFITGGQVSEYFFNGFNDVWIKGMKDDILTLKNKYPDYDLWATGHSLGGAMASLAAATVVKSGILPGSKVYLYTFGQPRTGDKTFAQAHDALGMTQYRVTHHKDLVAHIPPEGFEGYWHHEAEVWYQNSMKVGDSFVECDNNDESSDCSDSELFTLSIKDHLHYFERDVSGYGEDGCVGSFKILKNKLAAAAIKTKIVV</sequence>